<keyword evidence="4" id="KW-0472">Membrane</keyword>
<protein>
    <submittedName>
        <fullName evidence="5">Hsp70-Hsp90 organizing protein 2</fullName>
    </submittedName>
</protein>
<dbReference type="InterPro" id="IPR019734">
    <property type="entry name" value="TPR_rpt"/>
</dbReference>
<proteinExistence type="predicted"/>
<evidence type="ECO:0000256" key="2">
    <source>
        <dbReference type="ARBA" id="ARBA00022803"/>
    </source>
</evidence>
<dbReference type="Proteomes" id="UP000186817">
    <property type="component" value="Unassembled WGS sequence"/>
</dbReference>
<feature type="transmembrane region" description="Helical" evidence="4">
    <location>
        <begin position="571"/>
        <end position="597"/>
    </location>
</feature>
<dbReference type="InterPro" id="IPR011990">
    <property type="entry name" value="TPR-like_helical_dom_sf"/>
</dbReference>
<dbReference type="PROSITE" id="PS50005">
    <property type="entry name" value="TPR"/>
    <property type="match status" value="1"/>
</dbReference>
<gene>
    <name evidence="5" type="primary">HOP2</name>
    <name evidence="5" type="ORF">AK812_SmicGene30634</name>
</gene>
<dbReference type="Gene3D" id="1.25.40.10">
    <property type="entry name" value="Tetratricopeptide repeat domain"/>
    <property type="match status" value="1"/>
</dbReference>
<dbReference type="AlphaFoldDB" id="A0A1Q9CYS4"/>
<evidence type="ECO:0000313" key="5">
    <source>
        <dbReference type="EMBL" id="OLP88073.1"/>
    </source>
</evidence>
<sequence length="654" mass="72364">MVLFTKPTCTVTFYTNLGQARSRSGSRSLAPLPTYAISISSPPCSAKKKAQPEWQYLKESCNLCLASTVQLRNLLYWTDKFVSLAHAGLPENLAVPRSLANAPAPPPPGDGREAAESLAMPWKCLGDEVGQFQASKEDAQRALELYPNWGRAWSRIGLANLKMGQGKEALEAYRKAVAFDPSSQGSNVDALASVAHQLHSADTDLAHKEKEEGNMAMRSNEFGLAVAHYTAGLAMVPAEVKASVPDGVPPEDEHALLRSIPQIWQEPENFAEGRGPGRPGQGQLKNWRQASSDAERAYVQFAHALKLESNNVAALKGRERFGVDLWRPKGTTKASMGQIPVSYTRTRDLIETLEVYAISDVHFDHKCNEEWAHRIDDFEFQEESLVGVEMTIRGGPAQTRGVSDFQSCMARLGVDCFPSAVCEDIFVVPLLSWYTAEFDEKDPFPDPNANFDHQCRWPLDPDAQVWKYMLKLNEAHLQRVCLSLPSAVLRRPWDAKISMIRYVNHFHGTEGGQAERSPLFLVHDGKAIVKREVEIYAGPMRPPTSPTSLSESVLRLAQRKCHSCIGSSVHLLSYTVAFGAFLPMMLPLLGHALLLLAPSVKKAEMVSELSSCLKKPWVACEDPHASEVRRSSVNDVTAYSCARLHQASELAWDF</sequence>
<dbReference type="EMBL" id="LSRX01000829">
    <property type="protein sequence ID" value="OLP88073.1"/>
    <property type="molecule type" value="Genomic_DNA"/>
</dbReference>
<feature type="repeat" description="TPR" evidence="3">
    <location>
        <begin position="150"/>
        <end position="183"/>
    </location>
</feature>
<dbReference type="GO" id="GO:0060090">
    <property type="term" value="F:molecular adaptor activity"/>
    <property type="evidence" value="ECO:0007669"/>
    <property type="project" value="TreeGrafter"/>
</dbReference>
<dbReference type="GO" id="GO:0006620">
    <property type="term" value="P:post-translational protein targeting to endoplasmic reticulum membrane"/>
    <property type="evidence" value="ECO:0007669"/>
    <property type="project" value="TreeGrafter"/>
</dbReference>
<keyword evidence="4" id="KW-0812">Transmembrane</keyword>
<dbReference type="PANTHER" id="PTHR45831:SF2">
    <property type="entry name" value="LD24721P"/>
    <property type="match status" value="1"/>
</dbReference>
<evidence type="ECO:0000256" key="1">
    <source>
        <dbReference type="ARBA" id="ARBA00022737"/>
    </source>
</evidence>
<dbReference type="InterPro" id="IPR047150">
    <property type="entry name" value="SGT"/>
</dbReference>
<evidence type="ECO:0000313" key="6">
    <source>
        <dbReference type="Proteomes" id="UP000186817"/>
    </source>
</evidence>
<dbReference type="Pfam" id="PF00515">
    <property type="entry name" value="TPR_1"/>
    <property type="match status" value="1"/>
</dbReference>
<dbReference type="SUPFAM" id="SSF48452">
    <property type="entry name" value="TPR-like"/>
    <property type="match status" value="1"/>
</dbReference>
<accession>A0A1Q9CYS4</accession>
<evidence type="ECO:0000256" key="4">
    <source>
        <dbReference type="SAM" id="Phobius"/>
    </source>
</evidence>
<dbReference type="GO" id="GO:0072380">
    <property type="term" value="C:TRC complex"/>
    <property type="evidence" value="ECO:0007669"/>
    <property type="project" value="TreeGrafter"/>
</dbReference>
<reference evidence="5 6" key="1">
    <citation type="submission" date="2016-02" db="EMBL/GenBank/DDBJ databases">
        <title>Genome analysis of coral dinoflagellate symbionts highlights evolutionary adaptations to a symbiotic lifestyle.</title>
        <authorList>
            <person name="Aranda M."/>
            <person name="Li Y."/>
            <person name="Liew Y.J."/>
            <person name="Baumgarten S."/>
            <person name="Simakov O."/>
            <person name="Wilson M."/>
            <person name="Piel J."/>
            <person name="Ashoor H."/>
            <person name="Bougouffa S."/>
            <person name="Bajic V.B."/>
            <person name="Ryu T."/>
            <person name="Ravasi T."/>
            <person name="Bayer T."/>
            <person name="Micklem G."/>
            <person name="Kim H."/>
            <person name="Bhak J."/>
            <person name="Lajeunesse T.C."/>
            <person name="Voolstra C.R."/>
        </authorList>
    </citation>
    <scope>NUCLEOTIDE SEQUENCE [LARGE SCALE GENOMIC DNA]</scope>
    <source>
        <strain evidence="5 6">CCMP2467</strain>
    </source>
</reference>
<organism evidence="5 6">
    <name type="scientific">Symbiodinium microadriaticum</name>
    <name type="common">Dinoflagellate</name>
    <name type="synonym">Zooxanthella microadriatica</name>
    <dbReference type="NCBI Taxonomy" id="2951"/>
    <lineage>
        <taxon>Eukaryota</taxon>
        <taxon>Sar</taxon>
        <taxon>Alveolata</taxon>
        <taxon>Dinophyceae</taxon>
        <taxon>Suessiales</taxon>
        <taxon>Symbiodiniaceae</taxon>
        <taxon>Symbiodinium</taxon>
    </lineage>
</organism>
<keyword evidence="1" id="KW-0677">Repeat</keyword>
<dbReference type="SMART" id="SM00028">
    <property type="entry name" value="TPR"/>
    <property type="match status" value="3"/>
</dbReference>
<keyword evidence="4" id="KW-1133">Transmembrane helix</keyword>
<dbReference type="GO" id="GO:0016020">
    <property type="term" value="C:membrane"/>
    <property type="evidence" value="ECO:0007669"/>
    <property type="project" value="TreeGrafter"/>
</dbReference>
<name>A0A1Q9CYS4_SYMMI</name>
<evidence type="ECO:0000256" key="3">
    <source>
        <dbReference type="PROSITE-ProRule" id="PRU00339"/>
    </source>
</evidence>
<keyword evidence="6" id="KW-1185">Reference proteome</keyword>
<comment type="caution">
    <text evidence="5">The sequence shown here is derived from an EMBL/GenBank/DDBJ whole genome shotgun (WGS) entry which is preliminary data.</text>
</comment>
<dbReference type="PANTHER" id="PTHR45831">
    <property type="entry name" value="LD24721P"/>
    <property type="match status" value="1"/>
</dbReference>
<dbReference type="OrthoDB" id="550558at2759"/>
<keyword evidence="2 3" id="KW-0802">TPR repeat</keyword>